<evidence type="ECO:0000256" key="4">
    <source>
        <dbReference type="ARBA" id="ARBA00022741"/>
    </source>
</evidence>
<dbReference type="OrthoDB" id="422637at2759"/>
<keyword evidence="10" id="KW-1185">Reference proteome</keyword>
<dbReference type="PROSITE" id="PS50893">
    <property type="entry name" value="ABC_TRANSPORTER_2"/>
    <property type="match status" value="1"/>
</dbReference>
<dbReference type="InterPro" id="IPR017871">
    <property type="entry name" value="ABC_transporter-like_CS"/>
</dbReference>
<evidence type="ECO:0000256" key="5">
    <source>
        <dbReference type="ARBA" id="ARBA00022840"/>
    </source>
</evidence>
<evidence type="ECO:0000313" key="9">
    <source>
        <dbReference type="EMBL" id="ORX34748.1"/>
    </source>
</evidence>
<dbReference type="GO" id="GO:0016887">
    <property type="term" value="F:ATP hydrolysis activity"/>
    <property type="evidence" value="ECO:0007669"/>
    <property type="project" value="InterPro"/>
</dbReference>
<keyword evidence="5" id="KW-0067">ATP-binding</keyword>
<evidence type="ECO:0000256" key="3">
    <source>
        <dbReference type="ARBA" id="ARBA00022692"/>
    </source>
</evidence>
<dbReference type="InterPro" id="IPR011527">
    <property type="entry name" value="ABC1_TM_dom"/>
</dbReference>
<evidence type="ECO:0000256" key="6">
    <source>
        <dbReference type="ARBA" id="ARBA00022989"/>
    </source>
</evidence>
<dbReference type="GO" id="GO:0005778">
    <property type="term" value="C:peroxisomal membrane"/>
    <property type="evidence" value="ECO:0007669"/>
    <property type="project" value="TreeGrafter"/>
</dbReference>
<keyword evidence="6" id="KW-1133">Transmembrane helix</keyword>
<dbReference type="SUPFAM" id="SSF52540">
    <property type="entry name" value="P-loop containing nucleoside triphosphate hydrolases"/>
    <property type="match status" value="1"/>
</dbReference>
<comment type="caution">
    <text evidence="9">The sequence shown here is derived from an EMBL/GenBank/DDBJ whole genome shotgun (WGS) entry which is preliminary data.</text>
</comment>
<dbReference type="CDD" id="cd03223">
    <property type="entry name" value="ABCD_peroxisomal_ALDP"/>
    <property type="match status" value="1"/>
</dbReference>
<dbReference type="AlphaFoldDB" id="A0A1Y1U9P0"/>
<dbReference type="GO" id="GO:0006635">
    <property type="term" value="P:fatty acid beta-oxidation"/>
    <property type="evidence" value="ECO:0007669"/>
    <property type="project" value="TreeGrafter"/>
</dbReference>
<name>A0A1Y1U9P0_9TREE</name>
<sequence>MVDLYIPDPSGSRTLLVPYRGRLSKVYITPTPKDLYENHFHLFPPLRPGEKLGVNKRFWKMLVSILRIAIPSSTGKEAFLLLLHTFFLITRTILSVMVARLDGRIVRDLVSANGRGFLRGLGWWFTLAIPSTYTNSMIRFLEKKLALAFRTNLTRYIHDLYLNQNLNYYKFGMGLAAAVPSGSRAKGDPSSEAASGGADQLITTDLAKFCDTLSALYGNIGKPALDLIIFTSQLSASLGPLGTVGLYSNYALTAWILRKATPAFGRMAAITATLEGEYRKGLSRIGRDGEEVAFYDGGKREKGILLSAYQRLANHIHSVLKIRVPYGMTEDFVIKYAWSACGYGLMSIPLLFPRAGHAIASTGGLSLHVASRTENYVSNRRLLLSLADAGGRLMYSGKDLAELSGYTTRVYSLLASLHALEQNAYPVIAAPPTHTGKPFYDLGSVKGQIIIGPDHLLFKDVPIVAPSGGAGAERGGEELIRSLDLRVEAVEHTLITGPNGVGKTSISRIAAQLWPTWSGLLERPHYGPGGIFFLPQRPYLSIGSLRDQVIYPQTYAEMKSQGRTDAELMQILENVHLAYLPSREGGWETRKEWKDVLSGGEKQRMGMARLFYHRPRYAILDECTSAVSSDVEGLMYEHAKTLGITLITISHRPSLLKYHTRHLRLGEMTAAKSSLVRTSSLESIKRTQSTLHLASHGWQMTTVASASAQENMELDLEIEVLSKVLDDDVAQWEARLKQVQEQLSGKV</sequence>
<comment type="similarity">
    <text evidence="1">Belongs to the ABC transporter superfamily. ABCD family. Peroxisomal fatty acyl CoA transporter (TC 3.A.1.203) subfamily.</text>
</comment>
<keyword evidence="7" id="KW-0472">Membrane</keyword>
<proteinExistence type="inferred from homology"/>
<evidence type="ECO:0000313" key="10">
    <source>
        <dbReference type="Proteomes" id="UP000193218"/>
    </source>
</evidence>
<dbReference type="GO" id="GO:0015910">
    <property type="term" value="P:long-chain fatty acid import into peroxisome"/>
    <property type="evidence" value="ECO:0007669"/>
    <property type="project" value="TreeGrafter"/>
</dbReference>
<reference evidence="9 10" key="1">
    <citation type="submission" date="2017-03" db="EMBL/GenBank/DDBJ databases">
        <title>Widespread Adenine N6-methylation of Active Genes in Fungi.</title>
        <authorList>
            <consortium name="DOE Joint Genome Institute"/>
            <person name="Mondo S.J."/>
            <person name="Dannebaum R.O."/>
            <person name="Kuo R.C."/>
            <person name="Louie K.B."/>
            <person name="Bewick A.J."/>
            <person name="Labutti K."/>
            <person name="Haridas S."/>
            <person name="Kuo A."/>
            <person name="Salamov A."/>
            <person name="Ahrendt S.R."/>
            <person name="Lau R."/>
            <person name="Bowen B.P."/>
            <person name="Lipzen A."/>
            <person name="Sullivan W."/>
            <person name="Andreopoulos W.B."/>
            <person name="Clum A."/>
            <person name="Lindquist E."/>
            <person name="Daum C."/>
            <person name="Northen T.R."/>
            <person name="Ramamoorthy G."/>
            <person name="Schmitz R.J."/>
            <person name="Gryganskyi A."/>
            <person name="Culley D."/>
            <person name="Magnuson J."/>
            <person name="James T.Y."/>
            <person name="O'Malley M.A."/>
            <person name="Stajich J.E."/>
            <person name="Spatafora J.W."/>
            <person name="Visel A."/>
            <person name="Grigoriev I.V."/>
        </authorList>
    </citation>
    <scope>NUCLEOTIDE SEQUENCE [LARGE SCALE GENOMIC DNA]</scope>
    <source>
        <strain evidence="9 10">NRRL Y-17943</strain>
    </source>
</reference>
<dbReference type="GeneID" id="33558569"/>
<dbReference type="Pfam" id="PF06472">
    <property type="entry name" value="ABC_membrane_2"/>
    <property type="match status" value="1"/>
</dbReference>
<dbReference type="PANTHER" id="PTHR11384">
    <property type="entry name" value="ATP-BINDING CASSETTE, SUB-FAMILY D MEMBER"/>
    <property type="match status" value="1"/>
</dbReference>
<dbReference type="Gene3D" id="3.40.50.300">
    <property type="entry name" value="P-loop containing nucleotide triphosphate hydrolases"/>
    <property type="match status" value="1"/>
</dbReference>
<accession>A0A1Y1U9P0</accession>
<feature type="domain" description="ABC transporter" evidence="8">
    <location>
        <begin position="456"/>
        <end position="693"/>
    </location>
</feature>
<keyword evidence="2" id="KW-0813">Transport</keyword>
<dbReference type="RefSeq" id="XP_021868990.1">
    <property type="nucleotide sequence ID" value="XM_022016760.1"/>
</dbReference>
<dbReference type="GO" id="GO:0005524">
    <property type="term" value="F:ATP binding"/>
    <property type="evidence" value="ECO:0007669"/>
    <property type="project" value="UniProtKB-KW"/>
</dbReference>
<protein>
    <submittedName>
        <fullName evidence="9">ABC transporter transmembrane region 2-domain-containing protein</fullName>
    </submittedName>
</protein>
<dbReference type="PANTHER" id="PTHR11384:SF67">
    <property type="entry name" value="ATP-BINDING CASSETTE SUB-FAMILY D MEMBER 1"/>
    <property type="match status" value="1"/>
</dbReference>
<dbReference type="PROSITE" id="PS00211">
    <property type="entry name" value="ABC_TRANSPORTER_1"/>
    <property type="match status" value="1"/>
</dbReference>
<dbReference type="GO" id="GO:0140359">
    <property type="term" value="F:ABC-type transporter activity"/>
    <property type="evidence" value="ECO:0007669"/>
    <property type="project" value="InterPro"/>
</dbReference>
<keyword evidence="4" id="KW-0547">Nucleotide-binding</keyword>
<dbReference type="STRING" id="4999.A0A1Y1U9P0"/>
<evidence type="ECO:0000259" key="8">
    <source>
        <dbReference type="PROSITE" id="PS50893"/>
    </source>
</evidence>
<keyword evidence="3 9" id="KW-0812">Transmembrane</keyword>
<evidence type="ECO:0000256" key="7">
    <source>
        <dbReference type="ARBA" id="ARBA00023136"/>
    </source>
</evidence>
<dbReference type="InterPro" id="IPR003593">
    <property type="entry name" value="AAA+_ATPase"/>
</dbReference>
<dbReference type="InterPro" id="IPR050835">
    <property type="entry name" value="ABC_transporter_sub-D"/>
</dbReference>
<dbReference type="InParanoid" id="A0A1Y1U9P0"/>
<dbReference type="InterPro" id="IPR003439">
    <property type="entry name" value="ABC_transporter-like_ATP-bd"/>
</dbReference>
<dbReference type="GO" id="GO:0007031">
    <property type="term" value="P:peroxisome organization"/>
    <property type="evidence" value="ECO:0007669"/>
    <property type="project" value="TreeGrafter"/>
</dbReference>
<dbReference type="InterPro" id="IPR027417">
    <property type="entry name" value="P-loop_NTPase"/>
</dbReference>
<dbReference type="EMBL" id="NBSH01000013">
    <property type="protein sequence ID" value="ORX34748.1"/>
    <property type="molecule type" value="Genomic_DNA"/>
</dbReference>
<dbReference type="SMART" id="SM00382">
    <property type="entry name" value="AAA"/>
    <property type="match status" value="1"/>
</dbReference>
<evidence type="ECO:0000256" key="1">
    <source>
        <dbReference type="ARBA" id="ARBA00008575"/>
    </source>
</evidence>
<evidence type="ECO:0000256" key="2">
    <source>
        <dbReference type="ARBA" id="ARBA00022448"/>
    </source>
</evidence>
<organism evidence="9 10">
    <name type="scientific">Kockovaella imperatae</name>
    <dbReference type="NCBI Taxonomy" id="4999"/>
    <lineage>
        <taxon>Eukaryota</taxon>
        <taxon>Fungi</taxon>
        <taxon>Dikarya</taxon>
        <taxon>Basidiomycota</taxon>
        <taxon>Agaricomycotina</taxon>
        <taxon>Tremellomycetes</taxon>
        <taxon>Tremellales</taxon>
        <taxon>Cuniculitremaceae</taxon>
        <taxon>Kockovaella</taxon>
    </lineage>
</organism>
<dbReference type="Proteomes" id="UP000193218">
    <property type="component" value="Unassembled WGS sequence"/>
</dbReference>
<dbReference type="GO" id="GO:0005324">
    <property type="term" value="F:long-chain fatty acid transmembrane transporter activity"/>
    <property type="evidence" value="ECO:0007669"/>
    <property type="project" value="TreeGrafter"/>
</dbReference>
<gene>
    <name evidence="9" type="ORF">BD324DRAFT_634819</name>
</gene>
<dbReference type="GO" id="GO:0042760">
    <property type="term" value="P:very long-chain fatty acid catabolic process"/>
    <property type="evidence" value="ECO:0007669"/>
    <property type="project" value="TreeGrafter"/>
</dbReference>
<dbReference type="Pfam" id="PF00005">
    <property type="entry name" value="ABC_tran"/>
    <property type="match status" value="1"/>
</dbReference>